<evidence type="ECO:0000313" key="2">
    <source>
        <dbReference type="EMBL" id="KAK7280084.1"/>
    </source>
</evidence>
<accession>A0AAN9FRB7</accession>
<feature type="domain" description="N-acetyltransferase" evidence="1">
    <location>
        <begin position="23"/>
        <end position="184"/>
    </location>
</feature>
<dbReference type="InterPro" id="IPR000182">
    <property type="entry name" value="GNAT_dom"/>
</dbReference>
<dbReference type="GO" id="GO:0016747">
    <property type="term" value="F:acyltransferase activity, transferring groups other than amino-acyl groups"/>
    <property type="evidence" value="ECO:0007669"/>
    <property type="project" value="InterPro"/>
</dbReference>
<evidence type="ECO:0000313" key="3">
    <source>
        <dbReference type="Proteomes" id="UP001359559"/>
    </source>
</evidence>
<keyword evidence="3" id="KW-1185">Reference proteome</keyword>
<dbReference type="AlphaFoldDB" id="A0AAN9FRB7"/>
<reference evidence="2 3" key="1">
    <citation type="submission" date="2024-01" db="EMBL/GenBank/DDBJ databases">
        <title>The genomes of 5 underutilized Papilionoideae crops provide insights into root nodulation and disease resistance.</title>
        <authorList>
            <person name="Yuan L."/>
        </authorList>
    </citation>
    <scope>NUCLEOTIDE SEQUENCE [LARGE SCALE GENOMIC DNA]</scope>
    <source>
        <strain evidence="2">LY-2023</strain>
        <tissue evidence="2">Leaf</tissue>
    </source>
</reference>
<protein>
    <recommendedName>
        <fullName evidence="1">N-acetyltransferase domain-containing protein</fullName>
    </recommendedName>
</protein>
<name>A0AAN9FRB7_CLITE</name>
<dbReference type="Proteomes" id="UP001359559">
    <property type="component" value="Unassembled WGS sequence"/>
</dbReference>
<gene>
    <name evidence="2" type="ORF">RJT34_25146</name>
</gene>
<organism evidence="2 3">
    <name type="scientific">Clitoria ternatea</name>
    <name type="common">Butterfly pea</name>
    <dbReference type="NCBI Taxonomy" id="43366"/>
    <lineage>
        <taxon>Eukaryota</taxon>
        <taxon>Viridiplantae</taxon>
        <taxon>Streptophyta</taxon>
        <taxon>Embryophyta</taxon>
        <taxon>Tracheophyta</taxon>
        <taxon>Spermatophyta</taxon>
        <taxon>Magnoliopsida</taxon>
        <taxon>eudicotyledons</taxon>
        <taxon>Gunneridae</taxon>
        <taxon>Pentapetalae</taxon>
        <taxon>rosids</taxon>
        <taxon>fabids</taxon>
        <taxon>Fabales</taxon>
        <taxon>Fabaceae</taxon>
        <taxon>Papilionoideae</taxon>
        <taxon>50 kb inversion clade</taxon>
        <taxon>NPAAA clade</taxon>
        <taxon>indigoferoid/millettioid clade</taxon>
        <taxon>Phaseoleae</taxon>
        <taxon>Clitoria</taxon>
    </lineage>
</organism>
<dbReference type="PROSITE" id="PS51186">
    <property type="entry name" value="GNAT"/>
    <property type="match status" value="1"/>
</dbReference>
<dbReference type="InterPro" id="IPR016181">
    <property type="entry name" value="Acyl_CoA_acyltransferase"/>
</dbReference>
<dbReference type="Gene3D" id="3.40.630.30">
    <property type="match status" value="1"/>
</dbReference>
<dbReference type="Pfam" id="PF13302">
    <property type="entry name" value="Acetyltransf_3"/>
    <property type="match status" value="1"/>
</dbReference>
<dbReference type="PANTHER" id="PTHR46067">
    <property type="entry name" value="ACYL-COA N-ACYLTRANSFERASES (NAT) SUPERFAMILY PROTEIN"/>
    <property type="match status" value="1"/>
</dbReference>
<dbReference type="PANTHER" id="PTHR46067:SF28">
    <property type="entry name" value="ACETYLTRANSFERASE (GNAT) DOMAIN PROTEIN"/>
    <property type="match status" value="1"/>
</dbReference>
<proteinExistence type="predicted"/>
<sequence>MMEGAAICSTTNPREERVDLTQISLRPINPSDLNDLMLWTTDEKVAKYCTWEPYTSKEDGINFIQNIASKSLWFRAICLQNRAIGCIDLFSCSGKETGREKSVELGYALGSRYWGRGIATQVVKQVVEVAFSEFTHLERVEALVDVENVASQRVLEKAGFQREGVLRKYLLMKGKARDMVMYSVLSNDLQI</sequence>
<dbReference type="EMBL" id="JAYKXN010000006">
    <property type="protein sequence ID" value="KAK7280084.1"/>
    <property type="molecule type" value="Genomic_DNA"/>
</dbReference>
<dbReference type="SUPFAM" id="SSF55729">
    <property type="entry name" value="Acyl-CoA N-acyltransferases (Nat)"/>
    <property type="match status" value="1"/>
</dbReference>
<comment type="caution">
    <text evidence="2">The sequence shown here is derived from an EMBL/GenBank/DDBJ whole genome shotgun (WGS) entry which is preliminary data.</text>
</comment>
<evidence type="ECO:0000259" key="1">
    <source>
        <dbReference type="PROSITE" id="PS51186"/>
    </source>
</evidence>